<dbReference type="EMBL" id="JAUKTV010000010">
    <property type="protein sequence ID" value="KAK0726467.1"/>
    <property type="molecule type" value="Genomic_DNA"/>
</dbReference>
<proteinExistence type="predicted"/>
<feature type="compositionally biased region" description="Polar residues" evidence="1">
    <location>
        <begin position="64"/>
        <end position="79"/>
    </location>
</feature>
<reference evidence="2" key="1">
    <citation type="submission" date="2023-06" db="EMBL/GenBank/DDBJ databases">
        <title>Genome-scale phylogeny and comparative genomics of the fungal order Sordariales.</title>
        <authorList>
            <consortium name="Lawrence Berkeley National Laboratory"/>
            <person name="Hensen N."/>
            <person name="Bonometti L."/>
            <person name="Westerberg I."/>
            <person name="Brannstrom I.O."/>
            <person name="Guillou S."/>
            <person name="Cros-Aarteil S."/>
            <person name="Calhoun S."/>
            <person name="Haridas S."/>
            <person name="Kuo A."/>
            <person name="Mondo S."/>
            <person name="Pangilinan J."/>
            <person name="Riley R."/>
            <person name="Labutti K."/>
            <person name="Andreopoulos B."/>
            <person name="Lipzen A."/>
            <person name="Chen C."/>
            <person name="Yanf M."/>
            <person name="Daum C."/>
            <person name="Ng V."/>
            <person name="Clum A."/>
            <person name="Steindorff A."/>
            <person name="Ohm R."/>
            <person name="Martin F."/>
            <person name="Silar P."/>
            <person name="Natvig D."/>
            <person name="Lalanne C."/>
            <person name="Gautier V."/>
            <person name="Ament-Velasquez S.L."/>
            <person name="Kruys A."/>
            <person name="Hutchinson M.I."/>
            <person name="Powell A.J."/>
            <person name="Barry K."/>
            <person name="Miller A.N."/>
            <person name="Grigoriev I.V."/>
            <person name="Debuchy R."/>
            <person name="Gladieux P."/>
            <person name="Thoren M.H."/>
            <person name="Johannesson H."/>
        </authorList>
    </citation>
    <scope>NUCLEOTIDE SEQUENCE</scope>
    <source>
        <strain evidence="2">CBS 540.89</strain>
    </source>
</reference>
<feature type="compositionally biased region" description="Low complexity" evidence="1">
    <location>
        <begin position="1"/>
        <end position="58"/>
    </location>
</feature>
<accession>A0AA40B2V8</accession>
<evidence type="ECO:0000256" key="1">
    <source>
        <dbReference type="SAM" id="MobiDB-lite"/>
    </source>
</evidence>
<evidence type="ECO:0000313" key="2">
    <source>
        <dbReference type="EMBL" id="KAK0726467.1"/>
    </source>
</evidence>
<dbReference type="Proteomes" id="UP001172159">
    <property type="component" value="Unassembled WGS sequence"/>
</dbReference>
<evidence type="ECO:0000313" key="3">
    <source>
        <dbReference type="Proteomes" id="UP001172159"/>
    </source>
</evidence>
<keyword evidence="3" id="KW-1185">Reference proteome</keyword>
<feature type="compositionally biased region" description="Basic and acidic residues" evidence="1">
    <location>
        <begin position="116"/>
        <end position="134"/>
    </location>
</feature>
<comment type="caution">
    <text evidence="2">The sequence shown here is derived from an EMBL/GenBank/DDBJ whole genome shotgun (WGS) entry which is preliminary data.</text>
</comment>
<feature type="compositionally biased region" description="Basic and acidic residues" evidence="1">
    <location>
        <begin position="143"/>
        <end position="156"/>
    </location>
</feature>
<sequence>MGSLPSRPTSPTSRTPSSSPRRPVLSRRPSTASSNSNSTIILTPPSSVGSSSSGSSVVMLTPPESVTTAPSGSAGTSCSGLRRTARSRSKTQSSDQDLEEKIPPSMWQGQILPPKLRQEPEPETRVRDWFDKVTPEPPSVAPKKIDNHAADHSDKSKRPKMRPKRQRIRIKRRPLTSIPEGRKVTNFPEPGDDENVLYFGGYTLLSAMILVFLSPISPIALPNQQLTVYVPMGVHSVTAISYDSSGGWKQNLFACLLIACFLIRGMAAEPRESLPSGPSTTTIDVDVADVGLSPFGPSITTTGVATGISPFGPPTTTTGVAVGLSPFGPSTTTTVGCEE</sequence>
<feature type="region of interest" description="Disordered" evidence="1">
    <location>
        <begin position="1"/>
        <end position="167"/>
    </location>
</feature>
<dbReference type="AlphaFoldDB" id="A0AA40B2V8"/>
<feature type="compositionally biased region" description="Basic residues" evidence="1">
    <location>
        <begin position="157"/>
        <end position="167"/>
    </location>
</feature>
<gene>
    <name evidence="2" type="ORF">B0T21DRAFT_413797</name>
</gene>
<name>A0AA40B2V8_9PEZI</name>
<protein>
    <submittedName>
        <fullName evidence="2">Uncharacterized protein</fullName>
    </submittedName>
</protein>
<organism evidence="2 3">
    <name type="scientific">Apiosordaria backusii</name>
    <dbReference type="NCBI Taxonomy" id="314023"/>
    <lineage>
        <taxon>Eukaryota</taxon>
        <taxon>Fungi</taxon>
        <taxon>Dikarya</taxon>
        <taxon>Ascomycota</taxon>
        <taxon>Pezizomycotina</taxon>
        <taxon>Sordariomycetes</taxon>
        <taxon>Sordariomycetidae</taxon>
        <taxon>Sordariales</taxon>
        <taxon>Lasiosphaeriaceae</taxon>
        <taxon>Apiosordaria</taxon>
    </lineage>
</organism>